<evidence type="ECO:0000313" key="2">
    <source>
        <dbReference type="Proteomes" id="UP000265520"/>
    </source>
</evidence>
<comment type="caution">
    <text evidence="1">The sequence shown here is derived from an EMBL/GenBank/DDBJ whole genome shotgun (WGS) entry which is preliminary data.</text>
</comment>
<keyword evidence="2" id="KW-1185">Reference proteome</keyword>
<dbReference type="EMBL" id="LXQA010019018">
    <property type="protein sequence ID" value="MCH90770.1"/>
    <property type="molecule type" value="Genomic_DNA"/>
</dbReference>
<dbReference type="Proteomes" id="UP000265520">
    <property type="component" value="Unassembled WGS sequence"/>
</dbReference>
<organism evidence="1 2">
    <name type="scientific">Trifolium medium</name>
    <dbReference type="NCBI Taxonomy" id="97028"/>
    <lineage>
        <taxon>Eukaryota</taxon>
        <taxon>Viridiplantae</taxon>
        <taxon>Streptophyta</taxon>
        <taxon>Embryophyta</taxon>
        <taxon>Tracheophyta</taxon>
        <taxon>Spermatophyta</taxon>
        <taxon>Magnoliopsida</taxon>
        <taxon>eudicotyledons</taxon>
        <taxon>Gunneridae</taxon>
        <taxon>Pentapetalae</taxon>
        <taxon>rosids</taxon>
        <taxon>fabids</taxon>
        <taxon>Fabales</taxon>
        <taxon>Fabaceae</taxon>
        <taxon>Papilionoideae</taxon>
        <taxon>50 kb inversion clade</taxon>
        <taxon>NPAAA clade</taxon>
        <taxon>Hologalegina</taxon>
        <taxon>IRL clade</taxon>
        <taxon>Trifolieae</taxon>
        <taxon>Trifolium</taxon>
    </lineage>
</organism>
<accession>A0A392MTA6</accession>
<dbReference type="AlphaFoldDB" id="A0A392MTA6"/>
<sequence>MANNIIARMPRGVQMIGWIPPADGKVKLNTDEACKEVYGSPGEIIGSMLHVHKRGRHYISTQNLK</sequence>
<feature type="non-terminal residue" evidence="1">
    <location>
        <position position="65"/>
    </location>
</feature>
<gene>
    <name evidence="1" type="ORF">A2U01_0011692</name>
</gene>
<proteinExistence type="predicted"/>
<name>A0A392MTA6_9FABA</name>
<evidence type="ECO:0000313" key="1">
    <source>
        <dbReference type="EMBL" id="MCH90770.1"/>
    </source>
</evidence>
<reference evidence="1 2" key="1">
    <citation type="journal article" date="2018" name="Front. Plant Sci.">
        <title>Red Clover (Trifolium pratense) and Zigzag Clover (T. medium) - A Picture of Genomic Similarities and Differences.</title>
        <authorList>
            <person name="Dluhosova J."/>
            <person name="Istvanek J."/>
            <person name="Nedelnik J."/>
            <person name="Repkova J."/>
        </authorList>
    </citation>
    <scope>NUCLEOTIDE SEQUENCE [LARGE SCALE GENOMIC DNA]</scope>
    <source>
        <strain evidence="2">cv. 10/8</strain>
        <tissue evidence="1">Leaf</tissue>
    </source>
</reference>
<protein>
    <submittedName>
        <fullName evidence="1">Uncharacterized protein</fullName>
    </submittedName>
</protein>